<evidence type="ECO:0000313" key="2">
    <source>
        <dbReference type="EMBL" id="GJE92321.1"/>
    </source>
</evidence>
<organism evidence="2 3">
    <name type="scientific">Phanerochaete sordida</name>
    <dbReference type="NCBI Taxonomy" id="48140"/>
    <lineage>
        <taxon>Eukaryota</taxon>
        <taxon>Fungi</taxon>
        <taxon>Dikarya</taxon>
        <taxon>Basidiomycota</taxon>
        <taxon>Agaricomycotina</taxon>
        <taxon>Agaricomycetes</taxon>
        <taxon>Polyporales</taxon>
        <taxon>Phanerochaetaceae</taxon>
        <taxon>Phanerochaete</taxon>
    </lineage>
</organism>
<feature type="region of interest" description="Disordered" evidence="1">
    <location>
        <begin position="588"/>
        <end position="612"/>
    </location>
</feature>
<dbReference type="AlphaFoldDB" id="A0A9P3LEA7"/>
<dbReference type="OrthoDB" id="2798053at2759"/>
<evidence type="ECO:0000256" key="1">
    <source>
        <dbReference type="SAM" id="MobiDB-lite"/>
    </source>
</evidence>
<comment type="caution">
    <text evidence="2">The sequence shown here is derived from an EMBL/GenBank/DDBJ whole genome shotgun (WGS) entry which is preliminary data.</text>
</comment>
<proteinExistence type="predicted"/>
<name>A0A9P3LEA7_9APHY</name>
<sequence length="612" mass="65408">MDTGSQRTLSLDGLRACIEIVSGQDQHDAAARAHAWGSILGIWNTGSTAALVEALLSPEVDAHVFIRDLLRRIYVRYLGKKTSILGTYECEAHTKKSAGGPAGGNAVRALVDTACLRDERNDQHQWSDMHQPPSIEEWTDPVPGYTPSDAALVHLHETIQEAAEAGQDLDFVVAKCLHEQPAGLLGCGRNAEARAYLFCRIASLYQGDALRLRPSPRAALLLEDVRMVVKELLMQMMPIVARFPGPSCQDTDGARAPSPLPFWLFLVHLTTSNALDLAGTLKTTVLPSALPAWRAFAPAPSADGTSEGTSDGAPRLSPLTPILWVLVGGTNRGTTDEIRVDDFAWLCAAPVSAVDDALRAHADALLAAEWRTTRAHVVRTLVGALTKTHTERWGAHTRAAARVLVDLYRCDLLTEDDARELGIVCLRLVALCDGAAAAFEEAVLAGADRALAAALFGAMLPWLSPFPTAAETPTLQALQATYAGAAYRSRAPAASLPPHLADRTILVLTALARWRTPLAQGAADAGAVALLAAVRAGRYPYAAHGPADDPHPPHVRALLRARAVEDAFRALSERMYLAAQAARVREGADGEGLAQAPPPRRMARPSWMATGG</sequence>
<dbReference type="EMBL" id="BPQB01000026">
    <property type="protein sequence ID" value="GJE92321.1"/>
    <property type="molecule type" value="Genomic_DNA"/>
</dbReference>
<evidence type="ECO:0000313" key="3">
    <source>
        <dbReference type="Proteomes" id="UP000703269"/>
    </source>
</evidence>
<keyword evidence="3" id="KW-1185">Reference proteome</keyword>
<accession>A0A9P3LEA7</accession>
<dbReference type="Proteomes" id="UP000703269">
    <property type="component" value="Unassembled WGS sequence"/>
</dbReference>
<gene>
    <name evidence="2" type="ORF">PsYK624_084750</name>
</gene>
<reference evidence="2 3" key="1">
    <citation type="submission" date="2021-08" db="EMBL/GenBank/DDBJ databases">
        <title>Draft Genome Sequence of Phanerochaete sordida strain YK-624.</title>
        <authorList>
            <person name="Mori T."/>
            <person name="Dohra H."/>
            <person name="Suzuki T."/>
            <person name="Kawagishi H."/>
            <person name="Hirai H."/>
        </authorList>
    </citation>
    <scope>NUCLEOTIDE SEQUENCE [LARGE SCALE GENOMIC DNA]</scope>
    <source>
        <strain evidence="2 3">YK-624</strain>
    </source>
</reference>
<protein>
    <submittedName>
        <fullName evidence="2">Uncharacterized protein</fullName>
    </submittedName>
</protein>